<evidence type="ECO:0000256" key="8">
    <source>
        <dbReference type="SAM" id="MobiDB-lite"/>
    </source>
</evidence>
<dbReference type="Proteomes" id="UP001147695">
    <property type="component" value="Unassembled WGS sequence"/>
</dbReference>
<feature type="domain" description="Epidermal growth factor receptor-like transmembrane-juxtamembrane segment" evidence="10">
    <location>
        <begin position="159"/>
        <end position="188"/>
    </location>
</feature>
<dbReference type="Pfam" id="PF21314">
    <property type="entry name" value="TM_ErbB1"/>
    <property type="match status" value="1"/>
</dbReference>
<evidence type="ECO:0000259" key="10">
    <source>
        <dbReference type="Pfam" id="PF21314"/>
    </source>
</evidence>
<keyword evidence="6" id="KW-0067">ATP-binding</keyword>
<feature type="compositionally biased region" description="Basic and acidic residues" evidence="8">
    <location>
        <begin position="369"/>
        <end position="380"/>
    </location>
</feature>
<dbReference type="AlphaFoldDB" id="A0A9W9QFH3"/>
<feature type="region of interest" description="Disordered" evidence="8">
    <location>
        <begin position="136"/>
        <end position="155"/>
    </location>
</feature>
<organism evidence="11 12">
    <name type="scientific">Penicillium brevicompactum</name>
    <dbReference type="NCBI Taxonomy" id="5074"/>
    <lineage>
        <taxon>Eukaryota</taxon>
        <taxon>Fungi</taxon>
        <taxon>Dikarya</taxon>
        <taxon>Ascomycota</taxon>
        <taxon>Pezizomycotina</taxon>
        <taxon>Eurotiomycetes</taxon>
        <taxon>Eurotiomycetidae</taxon>
        <taxon>Eurotiales</taxon>
        <taxon>Aspergillaceae</taxon>
        <taxon>Penicillium</taxon>
    </lineage>
</organism>
<accession>A0A9W9QFH3</accession>
<dbReference type="EC" id="2.7.10.1" evidence="1"/>
<keyword evidence="9" id="KW-0812">Transmembrane</keyword>
<feature type="region of interest" description="Disordered" evidence="8">
    <location>
        <begin position="451"/>
        <end position="515"/>
    </location>
</feature>
<keyword evidence="5" id="KW-0418">Kinase</keyword>
<comment type="caution">
    <text evidence="11">The sequence shown here is derived from an EMBL/GenBank/DDBJ whole genome shotgun (WGS) entry which is preliminary data.</text>
</comment>
<evidence type="ECO:0000256" key="5">
    <source>
        <dbReference type="ARBA" id="ARBA00022777"/>
    </source>
</evidence>
<keyword evidence="7" id="KW-0829">Tyrosine-protein kinase</keyword>
<proteinExistence type="predicted"/>
<evidence type="ECO:0000256" key="3">
    <source>
        <dbReference type="ARBA" id="ARBA00022679"/>
    </source>
</evidence>
<evidence type="ECO:0000313" key="11">
    <source>
        <dbReference type="EMBL" id="KAJ5335169.1"/>
    </source>
</evidence>
<name>A0A9W9QFH3_PENBR</name>
<protein>
    <recommendedName>
        <fullName evidence="1">receptor protein-tyrosine kinase</fullName>
        <ecNumber evidence="1">2.7.10.1</ecNumber>
    </recommendedName>
</protein>
<dbReference type="InterPro" id="IPR049328">
    <property type="entry name" value="TM_ErbB1"/>
</dbReference>
<reference evidence="11" key="1">
    <citation type="submission" date="2022-12" db="EMBL/GenBank/DDBJ databases">
        <authorList>
            <person name="Petersen C."/>
        </authorList>
    </citation>
    <scope>NUCLEOTIDE SEQUENCE</scope>
    <source>
        <strain evidence="11">IBT 35673</strain>
    </source>
</reference>
<evidence type="ECO:0000256" key="7">
    <source>
        <dbReference type="ARBA" id="ARBA00023137"/>
    </source>
</evidence>
<evidence type="ECO:0000313" key="12">
    <source>
        <dbReference type="Proteomes" id="UP001147695"/>
    </source>
</evidence>
<keyword evidence="2" id="KW-0597">Phosphoprotein</keyword>
<evidence type="ECO:0000256" key="9">
    <source>
        <dbReference type="SAM" id="Phobius"/>
    </source>
</evidence>
<evidence type="ECO:0000256" key="4">
    <source>
        <dbReference type="ARBA" id="ARBA00022741"/>
    </source>
</evidence>
<feature type="region of interest" description="Disordered" evidence="8">
    <location>
        <begin position="67"/>
        <end position="125"/>
    </location>
</feature>
<dbReference type="EMBL" id="JAPZBQ010000004">
    <property type="protein sequence ID" value="KAJ5335169.1"/>
    <property type="molecule type" value="Genomic_DNA"/>
</dbReference>
<sequence>MDTFEVLFPRDASACETGKLWYVCTIGSFRGCCSTDPCTSGVCPENEDDPTTTSATSSSDLELTTAGAVNRLPNVTPRTTTTSSVTTLTEAVTVSSDDPTSTVSASPTSRTSASSSSSKLSTATNTSTYPVVAATDAAASPSTTPTGSSSTASSNRGAIIGGVVGGLAALVLIALLVFCCLRRRKTQRHNGRRSTSLSWWYPYGRVQKDQAAGSEMKEPQSYDSEASSKQVPASFRGHSNNATGSLTTSSTISPSNTGVTSGIHLTPNLVLTSSSTNLISFSPQKHQLPPTPQLSTELFASVPQRQHSTPELPDTGFPRPRAELASNQQSEWINIPINQRRQTPIRTRIGPRAWESPALTPIAASPRESPIRETRVDARHTRSQSDGSNAPEPRQVITADGVVLGANLDRYSNGLEIARSFDQHRGGGTEHVGADHVMSFMHFGGSEGGVGLGLRGPSGGSTSRDRERSDMDRTVVGDLEDVEGDVPPAYEANDGSLQPEIKSPSGRMEMSLRGV</sequence>
<dbReference type="InterPro" id="IPR044912">
    <property type="entry name" value="Egfr_JX_dom"/>
</dbReference>
<feature type="compositionally biased region" description="Low complexity" evidence="8">
    <location>
        <begin position="75"/>
        <end position="125"/>
    </location>
</feature>
<keyword evidence="9" id="KW-1133">Transmembrane helix</keyword>
<gene>
    <name evidence="11" type="ORF">N7452_007572</name>
</gene>
<feature type="compositionally biased region" description="Basic and acidic residues" evidence="8">
    <location>
        <begin position="463"/>
        <end position="475"/>
    </location>
</feature>
<dbReference type="Gene3D" id="6.10.250.2930">
    <property type="match status" value="1"/>
</dbReference>
<feature type="region of interest" description="Disordered" evidence="8">
    <location>
        <begin position="362"/>
        <end position="393"/>
    </location>
</feature>
<feature type="region of interest" description="Disordered" evidence="8">
    <location>
        <begin position="210"/>
        <end position="255"/>
    </location>
</feature>
<keyword evidence="4" id="KW-0547">Nucleotide-binding</keyword>
<evidence type="ECO:0000256" key="6">
    <source>
        <dbReference type="ARBA" id="ARBA00022840"/>
    </source>
</evidence>
<feature type="compositionally biased region" description="Polar residues" evidence="8">
    <location>
        <begin position="221"/>
        <end position="255"/>
    </location>
</feature>
<evidence type="ECO:0000256" key="1">
    <source>
        <dbReference type="ARBA" id="ARBA00011902"/>
    </source>
</evidence>
<keyword evidence="3" id="KW-0808">Transferase</keyword>
<evidence type="ECO:0000256" key="2">
    <source>
        <dbReference type="ARBA" id="ARBA00022553"/>
    </source>
</evidence>
<reference evidence="11" key="2">
    <citation type="journal article" date="2023" name="IMA Fungus">
        <title>Comparative genomic study of the Penicillium genus elucidates a diverse pangenome and 15 lateral gene transfer events.</title>
        <authorList>
            <person name="Petersen C."/>
            <person name="Sorensen T."/>
            <person name="Nielsen M.R."/>
            <person name="Sondergaard T.E."/>
            <person name="Sorensen J.L."/>
            <person name="Fitzpatrick D.A."/>
            <person name="Frisvad J.C."/>
            <person name="Nielsen K.L."/>
        </authorList>
    </citation>
    <scope>NUCLEOTIDE SEQUENCE</scope>
    <source>
        <strain evidence="11">IBT 35673</strain>
    </source>
</reference>
<keyword evidence="9" id="KW-0472">Membrane</keyword>
<dbReference type="GO" id="GO:0004714">
    <property type="term" value="F:transmembrane receptor protein tyrosine kinase activity"/>
    <property type="evidence" value="ECO:0007669"/>
    <property type="project" value="UniProtKB-EC"/>
</dbReference>
<feature type="transmembrane region" description="Helical" evidence="9">
    <location>
        <begin position="158"/>
        <end position="181"/>
    </location>
</feature>
<dbReference type="GO" id="GO:0005524">
    <property type="term" value="F:ATP binding"/>
    <property type="evidence" value="ECO:0007669"/>
    <property type="project" value="UniProtKB-KW"/>
</dbReference>